<evidence type="ECO:0000256" key="1">
    <source>
        <dbReference type="ARBA" id="ARBA00006484"/>
    </source>
</evidence>
<organism evidence="4 5">
    <name type="scientific">Meristemomyces frigidus</name>
    <dbReference type="NCBI Taxonomy" id="1508187"/>
    <lineage>
        <taxon>Eukaryota</taxon>
        <taxon>Fungi</taxon>
        <taxon>Dikarya</taxon>
        <taxon>Ascomycota</taxon>
        <taxon>Pezizomycotina</taxon>
        <taxon>Dothideomycetes</taxon>
        <taxon>Dothideomycetidae</taxon>
        <taxon>Mycosphaerellales</taxon>
        <taxon>Teratosphaeriaceae</taxon>
        <taxon>Meristemomyces</taxon>
    </lineage>
</organism>
<protein>
    <recommendedName>
        <fullName evidence="3">Ketoreductase domain-containing protein</fullName>
    </recommendedName>
</protein>
<dbReference type="EMBL" id="JAVRRL010000077">
    <property type="protein sequence ID" value="KAK5108810.1"/>
    <property type="molecule type" value="Genomic_DNA"/>
</dbReference>
<dbReference type="InterPro" id="IPR036291">
    <property type="entry name" value="NAD(P)-bd_dom_sf"/>
</dbReference>
<feature type="domain" description="Ketoreductase" evidence="3">
    <location>
        <begin position="40"/>
        <end position="221"/>
    </location>
</feature>
<evidence type="ECO:0000313" key="5">
    <source>
        <dbReference type="Proteomes" id="UP001310890"/>
    </source>
</evidence>
<evidence type="ECO:0000256" key="2">
    <source>
        <dbReference type="ARBA" id="ARBA00023002"/>
    </source>
</evidence>
<dbReference type="PANTHER" id="PTHR42901">
    <property type="entry name" value="ALCOHOL DEHYDROGENASE"/>
    <property type="match status" value="1"/>
</dbReference>
<dbReference type="AlphaFoldDB" id="A0AAN7TB98"/>
<gene>
    <name evidence="4" type="ORF">LTR62_007784</name>
</gene>
<dbReference type="CDD" id="cd05233">
    <property type="entry name" value="SDR_c"/>
    <property type="match status" value="1"/>
</dbReference>
<name>A0AAN7TB98_9PEZI</name>
<reference evidence="4" key="1">
    <citation type="submission" date="2023-08" db="EMBL/GenBank/DDBJ databases">
        <title>Black Yeasts Isolated from many extreme environments.</title>
        <authorList>
            <person name="Coleine C."/>
            <person name="Stajich J.E."/>
            <person name="Selbmann L."/>
        </authorList>
    </citation>
    <scope>NUCLEOTIDE SEQUENCE</scope>
    <source>
        <strain evidence="4">CCFEE 5401</strain>
    </source>
</reference>
<sequence>MASNVPDEENFLLKAPRPVATYHRNTYERISPRHFDGKGKTVLVTGGASGIGLATAHAFAESGVARLVLLQRNTKTLEAAKKELTKAWPATNVLTYPISLTDYTKVEEILAELKFIDIVVLSAAMPHEDVPAAQISTAVMTNVFQVNVLTSFNLVNAYLSLPETSGHSKTIISLSTGAAHVILPNQVGYGPSKAACAQVMQHFAAERGPKDGVRIFNVHPGVIKTELSASTTSISLPWEDIKLPAHFFTWIAGPESDYLHGRFVWAQWDVDELNGLKERVAEDPSFLTIGLVQ</sequence>
<dbReference type="PANTHER" id="PTHR42901:SF1">
    <property type="entry name" value="ALCOHOL DEHYDROGENASE"/>
    <property type="match status" value="1"/>
</dbReference>
<dbReference type="PRINTS" id="PR00081">
    <property type="entry name" value="GDHRDH"/>
</dbReference>
<evidence type="ECO:0000259" key="3">
    <source>
        <dbReference type="SMART" id="SM00822"/>
    </source>
</evidence>
<dbReference type="Gene3D" id="3.40.50.720">
    <property type="entry name" value="NAD(P)-binding Rossmann-like Domain"/>
    <property type="match status" value="1"/>
</dbReference>
<dbReference type="SUPFAM" id="SSF51735">
    <property type="entry name" value="NAD(P)-binding Rossmann-fold domains"/>
    <property type="match status" value="1"/>
</dbReference>
<dbReference type="InterPro" id="IPR057326">
    <property type="entry name" value="KR_dom"/>
</dbReference>
<evidence type="ECO:0000313" key="4">
    <source>
        <dbReference type="EMBL" id="KAK5108810.1"/>
    </source>
</evidence>
<dbReference type="Proteomes" id="UP001310890">
    <property type="component" value="Unassembled WGS sequence"/>
</dbReference>
<proteinExistence type="inferred from homology"/>
<dbReference type="SMART" id="SM00822">
    <property type="entry name" value="PKS_KR"/>
    <property type="match status" value="1"/>
</dbReference>
<comment type="caution">
    <text evidence="4">The sequence shown here is derived from an EMBL/GenBank/DDBJ whole genome shotgun (WGS) entry which is preliminary data.</text>
</comment>
<dbReference type="InterPro" id="IPR002347">
    <property type="entry name" value="SDR_fam"/>
</dbReference>
<dbReference type="Pfam" id="PF00106">
    <property type="entry name" value="adh_short"/>
    <property type="match status" value="1"/>
</dbReference>
<comment type="similarity">
    <text evidence="1">Belongs to the short-chain dehydrogenases/reductases (SDR) family.</text>
</comment>
<keyword evidence="2" id="KW-0560">Oxidoreductase</keyword>
<dbReference type="GO" id="GO:0016491">
    <property type="term" value="F:oxidoreductase activity"/>
    <property type="evidence" value="ECO:0007669"/>
    <property type="project" value="UniProtKB-KW"/>
</dbReference>
<accession>A0AAN7TB98</accession>